<comment type="similarity">
    <text evidence="1 9 10">Belongs to the peptidase A8 family.</text>
</comment>
<feature type="active site" evidence="9">
    <location>
        <position position="133"/>
    </location>
</feature>
<keyword evidence="12" id="KW-1185">Reference proteome</keyword>
<dbReference type="GO" id="GO:0005886">
    <property type="term" value="C:plasma membrane"/>
    <property type="evidence" value="ECO:0007669"/>
    <property type="project" value="UniProtKB-SubCell"/>
</dbReference>
<reference evidence="11 12" key="1">
    <citation type="submission" date="2018-12" db="EMBL/GenBank/DDBJ databases">
        <title>Mesorhizobium carbonis sp. nov., isolated from coal mine water.</title>
        <authorList>
            <person name="Xin W."/>
            <person name="Xu Z."/>
            <person name="Xiang F."/>
            <person name="Zhang J."/>
            <person name="Xi L."/>
            <person name="Liu J."/>
        </authorList>
    </citation>
    <scope>NUCLEOTIDE SEQUENCE [LARGE SCALE GENOMIC DNA]</scope>
    <source>
        <strain evidence="11 12">B2.3</strain>
    </source>
</reference>
<evidence type="ECO:0000256" key="6">
    <source>
        <dbReference type="ARBA" id="ARBA00022801"/>
    </source>
</evidence>
<dbReference type="EMBL" id="RWKW01000116">
    <property type="protein sequence ID" value="RST82420.1"/>
    <property type="molecule type" value="Genomic_DNA"/>
</dbReference>
<feature type="transmembrane region" description="Helical" evidence="9">
    <location>
        <begin position="61"/>
        <end position="79"/>
    </location>
</feature>
<evidence type="ECO:0000313" key="11">
    <source>
        <dbReference type="EMBL" id="RST82420.1"/>
    </source>
</evidence>
<dbReference type="Pfam" id="PF01252">
    <property type="entry name" value="Peptidase_A8"/>
    <property type="match status" value="1"/>
</dbReference>
<dbReference type="InterPro" id="IPR001872">
    <property type="entry name" value="Peptidase_A8"/>
</dbReference>
<evidence type="ECO:0000256" key="8">
    <source>
        <dbReference type="ARBA" id="ARBA00023136"/>
    </source>
</evidence>
<evidence type="ECO:0000256" key="2">
    <source>
        <dbReference type="ARBA" id="ARBA00022475"/>
    </source>
</evidence>
<keyword evidence="3 9" id="KW-0645">Protease</keyword>
<evidence type="ECO:0000256" key="5">
    <source>
        <dbReference type="ARBA" id="ARBA00022750"/>
    </source>
</evidence>
<dbReference type="AlphaFoldDB" id="A0A429YLY0"/>
<dbReference type="RefSeq" id="WP_126702378.1">
    <property type="nucleotide sequence ID" value="NZ_RWKW01000116.1"/>
</dbReference>
<keyword evidence="7 9" id="KW-1133">Transmembrane helix</keyword>
<keyword evidence="2 9" id="KW-1003">Cell membrane</keyword>
<evidence type="ECO:0000256" key="10">
    <source>
        <dbReference type="RuleBase" id="RU004181"/>
    </source>
</evidence>
<gene>
    <name evidence="9" type="primary">lspA</name>
    <name evidence="11" type="ORF">EJC49_23560</name>
</gene>
<dbReference type="NCBIfam" id="TIGR00077">
    <property type="entry name" value="lspA"/>
    <property type="match status" value="1"/>
</dbReference>
<dbReference type="PANTHER" id="PTHR33695:SF1">
    <property type="entry name" value="LIPOPROTEIN SIGNAL PEPTIDASE"/>
    <property type="match status" value="1"/>
</dbReference>
<feature type="active site" evidence="9">
    <location>
        <position position="115"/>
    </location>
</feature>
<dbReference type="OrthoDB" id="9810259at2"/>
<organism evidence="11 12">
    <name type="scientific">Aquibium carbonis</name>
    <dbReference type="NCBI Taxonomy" id="2495581"/>
    <lineage>
        <taxon>Bacteria</taxon>
        <taxon>Pseudomonadati</taxon>
        <taxon>Pseudomonadota</taxon>
        <taxon>Alphaproteobacteria</taxon>
        <taxon>Hyphomicrobiales</taxon>
        <taxon>Phyllobacteriaceae</taxon>
        <taxon>Aquibium</taxon>
    </lineage>
</organism>
<dbReference type="Proteomes" id="UP000278398">
    <property type="component" value="Unassembled WGS sequence"/>
</dbReference>
<evidence type="ECO:0000256" key="7">
    <source>
        <dbReference type="ARBA" id="ARBA00022989"/>
    </source>
</evidence>
<sequence length="167" mass="18425">MRWPAFFAVIVAGIGIDQWIKFLVETRMDMHELIDILPFLGLFRIHNTGIAFSMFAGMDRLFLIGLAVAVMIFVGWLAARTNPAHGLARLGFALILSGAFSNNLIDRLVLGYVVDYVLFHTPVWSFAVFNLADAFISVGAGLVILDEVFVWRRQARAGGPADGPRDG</sequence>
<feature type="transmembrane region" description="Helical" evidence="9">
    <location>
        <begin position="125"/>
        <end position="145"/>
    </location>
</feature>
<dbReference type="GO" id="GO:0006508">
    <property type="term" value="P:proteolysis"/>
    <property type="evidence" value="ECO:0007669"/>
    <property type="project" value="UniProtKB-KW"/>
</dbReference>
<dbReference type="UniPathway" id="UPA00665"/>
<dbReference type="EC" id="3.4.23.36" evidence="9"/>
<keyword evidence="4 9" id="KW-0812">Transmembrane</keyword>
<proteinExistence type="inferred from homology"/>
<comment type="pathway">
    <text evidence="9">Protein modification; lipoprotein biosynthesis (signal peptide cleavage).</text>
</comment>
<feature type="transmembrane region" description="Helical" evidence="9">
    <location>
        <begin position="36"/>
        <end position="55"/>
    </location>
</feature>
<evidence type="ECO:0000256" key="3">
    <source>
        <dbReference type="ARBA" id="ARBA00022670"/>
    </source>
</evidence>
<comment type="caution">
    <text evidence="11">The sequence shown here is derived from an EMBL/GenBank/DDBJ whole genome shotgun (WGS) entry which is preliminary data.</text>
</comment>
<dbReference type="PRINTS" id="PR00781">
    <property type="entry name" value="LIPOSIGPTASE"/>
</dbReference>
<name>A0A429YLY0_9HYPH</name>
<evidence type="ECO:0000313" key="12">
    <source>
        <dbReference type="Proteomes" id="UP000278398"/>
    </source>
</evidence>
<evidence type="ECO:0000256" key="4">
    <source>
        <dbReference type="ARBA" id="ARBA00022692"/>
    </source>
</evidence>
<keyword evidence="8 9" id="KW-0472">Membrane</keyword>
<evidence type="ECO:0000256" key="1">
    <source>
        <dbReference type="ARBA" id="ARBA00006139"/>
    </source>
</evidence>
<comment type="function">
    <text evidence="9">This protein specifically catalyzes the removal of signal peptides from prolipoproteins.</text>
</comment>
<dbReference type="HAMAP" id="MF_00161">
    <property type="entry name" value="LspA"/>
    <property type="match status" value="1"/>
</dbReference>
<protein>
    <recommendedName>
        <fullName evidence="9">Lipoprotein signal peptidase</fullName>
        <ecNumber evidence="9">3.4.23.36</ecNumber>
    </recommendedName>
    <alternativeName>
        <fullName evidence="9">Prolipoprotein signal peptidase</fullName>
    </alternativeName>
    <alternativeName>
        <fullName evidence="9">Signal peptidase II</fullName>
        <shortName evidence="9">SPase II</shortName>
    </alternativeName>
</protein>
<dbReference type="PANTHER" id="PTHR33695">
    <property type="entry name" value="LIPOPROTEIN SIGNAL PEPTIDASE"/>
    <property type="match status" value="1"/>
</dbReference>
<keyword evidence="5 9" id="KW-0064">Aspartyl protease</keyword>
<evidence type="ECO:0000256" key="9">
    <source>
        <dbReference type="HAMAP-Rule" id="MF_00161"/>
    </source>
</evidence>
<feature type="transmembrane region" description="Helical" evidence="9">
    <location>
        <begin position="6"/>
        <end position="24"/>
    </location>
</feature>
<comment type="catalytic activity">
    <reaction evidence="9">
        <text>Release of signal peptides from bacterial membrane prolipoproteins. Hydrolyzes -Xaa-Yaa-Zaa-|-(S,diacylglyceryl)Cys-, in which Xaa is hydrophobic (preferably Leu), and Yaa (Ala or Ser) and Zaa (Gly or Ala) have small, neutral side chains.</text>
        <dbReference type="EC" id="3.4.23.36"/>
    </reaction>
</comment>
<feature type="transmembrane region" description="Helical" evidence="9">
    <location>
        <begin position="86"/>
        <end position="105"/>
    </location>
</feature>
<accession>A0A429YLY0</accession>
<comment type="subcellular location">
    <subcellularLocation>
        <location evidence="9">Cell membrane</location>
        <topology evidence="9">Multi-pass membrane protein</topology>
    </subcellularLocation>
</comment>
<keyword evidence="6 9" id="KW-0378">Hydrolase</keyword>
<dbReference type="GO" id="GO:0004190">
    <property type="term" value="F:aspartic-type endopeptidase activity"/>
    <property type="evidence" value="ECO:0007669"/>
    <property type="project" value="UniProtKB-UniRule"/>
</dbReference>